<feature type="compositionally biased region" description="Low complexity" evidence="1">
    <location>
        <begin position="272"/>
        <end position="288"/>
    </location>
</feature>
<evidence type="ECO:0000313" key="4">
    <source>
        <dbReference type="Proteomes" id="UP001370348"/>
    </source>
</evidence>
<feature type="compositionally biased region" description="Basic and acidic residues" evidence="1">
    <location>
        <begin position="69"/>
        <end position="83"/>
    </location>
</feature>
<keyword evidence="4" id="KW-1185">Reference proteome</keyword>
<feature type="transmembrane region" description="Helical" evidence="2">
    <location>
        <begin position="189"/>
        <end position="210"/>
    </location>
</feature>
<dbReference type="EMBL" id="CP089984">
    <property type="protein sequence ID" value="WXB18794.1"/>
    <property type="molecule type" value="Genomic_DNA"/>
</dbReference>
<feature type="compositionally biased region" description="Basic and acidic residues" evidence="1">
    <location>
        <begin position="1"/>
        <end position="11"/>
    </location>
</feature>
<proteinExistence type="predicted"/>
<evidence type="ECO:0000256" key="2">
    <source>
        <dbReference type="SAM" id="Phobius"/>
    </source>
</evidence>
<evidence type="ECO:0000313" key="3">
    <source>
        <dbReference type="EMBL" id="WXB18794.1"/>
    </source>
</evidence>
<dbReference type="RefSeq" id="WP_394829974.1">
    <property type="nucleotide sequence ID" value="NZ_CP089984.1"/>
</dbReference>
<sequence length="373" mass="39589">MTRDAVTRDAVTRQTVSDDEFTRLLTKNLGEPPAPEAGSYEPDPSSAEAAYPRSNREGPAYPRSNGAEPEERTNFRPFAHEPSPEDLALRSSANIPLRPPAAGRPAANGVPSSRTSPSSLTPFAPLTPERIHAQLEAAREARRLNRAQKVAHTPNMARRGPVLGEGELLPLSRSMALAPLAGRKTRPKISWPFALAAMAIVGSLATVAIVRGNGDDLLRTGASFVDPSTTKAEVPKPEPPKSDTRKPDPPHAEAPKTDVAGMVPPTIPPAIPLSAPIPVLDLPAVSFSPSPPADPAPAPTPPPLSRTPAAISEPKAKPALATPSTERTKEPRPDRLEKPTPKHRKRKPVTPDDTANAAAAEALAREQLQQSLQ</sequence>
<feature type="compositionally biased region" description="Low complexity" evidence="1">
    <location>
        <begin position="100"/>
        <end position="122"/>
    </location>
</feature>
<keyword evidence="2" id="KW-1133">Transmembrane helix</keyword>
<keyword evidence="2" id="KW-0472">Membrane</keyword>
<dbReference type="Proteomes" id="UP001370348">
    <property type="component" value="Chromosome"/>
</dbReference>
<evidence type="ECO:0000256" key="1">
    <source>
        <dbReference type="SAM" id="MobiDB-lite"/>
    </source>
</evidence>
<name>A0ABZ2M8F2_9BACT</name>
<keyword evidence="2" id="KW-0812">Transmembrane</keyword>
<gene>
    <name evidence="3" type="ORF">LZC94_16345</name>
</gene>
<feature type="compositionally biased region" description="Basic and acidic residues" evidence="1">
    <location>
        <begin position="233"/>
        <end position="256"/>
    </location>
</feature>
<organism evidence="3 4">
    <name type="scientific">Pendulispora albinea</name>
    <dbReference type="NCBI Taxonomy" id="2741071"/>
    <lineage>
        <taxon>Bacteria</taxon>
        <taxon>Pseudomonadati</taxon>
        <taxon>Myxococcota</taxon>
        <taxon>Myxococcia</taxon>
        <taxon>Myxococcales</taxon>
        <taxon>Sorangiineae</taxon>
        <taxon>Pendulisporaceae</taxon>
        <taxon>Pendulispora</taxon>
    </lineage>
</organism>
<feature type="compositionally biased region" description="Basic and acidic residues" evidence="1">
    <location>
        <begin position="326"/>
        <end position="340"/>
    </location>
</feature>
<reference evidence="3 4" key="1">
    <citation type="submission" date="2021-12" db="EMBL/GenBank/DDBJ databases">
        <title>Discovery of the Pendulisporaceae a myxobacterial family with distinct sporulation behavior and unique specialized metabolism.</title>
        <authorList>
            <person name="Garcia R."/>
            <person name="Popoff A."/>
            <person name="Bader C.D."/>
            <person name="Loehr J."/>
            <person name="Walesch S."/>
            <person name="Walt C."/>
            <person name="Boldt J."/>
            <person name="Bunk B."/>
            <person name="Haeckl F.J.F.P.J."/>
            <person name="Gunesch A.P."/>
            <person name="Birkelbach J."/>
            <person name="Nuebel U."/>
            <person name="Pietschmann T."/>
            <person name="Bach T."/>
            <person name="Mueller R."/>
        </authorList>
    </citation>
    <scope>NUCLEOTIDE SEQUENCE [LARGE SCALE GENOMIC DNA]</scope>
    <source>
        <strain evidence="3 4">MSr11954</strain>
    </source>
</reference>
<protein>
    <submittedName>
        <fullName evidence="3">Uncharacterized protein</fullName>
    </submittedName>
</protein>
<feature type="compositionally biased region" description="Pro residues" evidence="1">
    <location>
        <begin position="289"/>
        <end position="305"/>
    </location>
</feature>
<accession>A0ABZ2M8F2</accession>
<feature type="region of interest" description="Disordered" evidence="1">
    <location>
        <begin position="221"/>
        <end position="358"/>
    </location>
</feature>
<feature type="region of interest" description="Disordered" evidence="1">
    <location>
        <begin position="1"/>
        <end position="126"/>
    </location>
</feature>